<keyword evidence="7" id="KW-0675">Receptor</keyword>
<evidence type="ECO:0000256" key="5">
    <source>
        <dbReference type="ARBA" id="ARBA00022989"/>
    </source>
</evidence>
<keyword evidence="4" id="KW-0812">Transmembrane</keyword>
<sequence length="413" mass="46802">MAIEQYTNQLDINVSLGVRISKPLTLESAIMGARQEPFYNGSPTSHFKQKDAPRVSQQRNIPSRNFIGTQPQHHQPSNFVNGQNMSIPPTPNFKRNSGNFRKRNNANFRQFNVPHKQVTPKISSDVTMWSVSKQYAAQNVFYTQGQPVYGNECHSNYNEGEYPYHLISTNYTQPDNENAGILILTDAIDRKLKQFHIRSTPGLEYRVDNRSKTVIKDVFIPINNTEQEIILYKQVAKTARNDKTKPVFKGPYKIIHLHLNNVAEIIGNHPNSKSITVHFKLLRIPHLVSGSTSQEQSCSQQPPTTPLQGYEQAVYFMYSFIFLVVRSLSVSLIAAQVHTASLAPAQILYDIPSSHFNIEMRRLMDQIHGTTVALSGLQFFQIKRGLVLTIAGTIVTYELVLLQFSDVTQTNVE</sequence>
<gene>
    <name evidence="8" type="ORF">LSINAPIS_LOCUS15572</name>
</gene>
<evidence type="ECO:0000313" key="8">
    <source>
        <dbReference type="EMBL" id="VVD06162.1"/>
    </source>
</evidence>
<evidence type="ECO:0000256" key="6">
    <source>
        <dbReference type="ARBA" id="ARBA00023136"/>
    </source>
</evidence>
<organism evidence="8 9">
    <name type="scientific">Leptidea sinapis</name>
    <dbReference type="NCBI Taxonomy" id="189913"/>
    <lineage>
        <taxon>Eukaryota</taxon>
        <taxon>Metazoa</taxon>
        <taxon>Ecdysozoa</taxon>
        <taxon>Arthropoda</taxon>
        <taxon>Hexapoda</taxon>
        <taxon>Insecta</taxon>
        <taxon>Pterygota</taxon>
        <taxon>Neoptera</taxon>
        <taxon>Endopterygota</taxon>
        <taxon>Lepidoptera</taxon>
        <taxon>Glossata</taxon>
        <taxon>Ditrysia</taxon>
        <taxon>Papilionoidea</taxon>
        <taxon>Pieridae</taxon>
        <taxon>Dismorphiinae</taxon>
        <taxon>Leptidea</taxon>
    </lineage>
</organism>
<evidence type="ECO:0000256" key="3">
    <source>
        <dbReference type="ARBA" id="ARBA00022475"/>
    </source>
</evidence>
<keyword evidence="9" id="KW-1185">Reference proteome</keyword>
<evidence type="ECO:0000313" key="9">
    <source>
        <dbReference type="Proteomes" id="UP000324832"/>
    </source>
</evidence>
<dbReference type="EMBL" id="FZQP02007084">
    <property type="protein sequence ID" value="VVD06162.1"/>
    <property type="molecule type" value="Genomic_DNA"/>
</dbReference>
<dbReference type="InterPro" id="IPR009318">
    <property type="entry name" value="Gustatory_rcpt"/>
</dbReference>
<keyword evidence="3" id="KW-1003">Cell membrane</keyword>
<dbReference type="AlphaFoldDB" id="A0A5E4R6F2"/>
<keyword evidence="6" id="KW-0472">Membrane</keyword>
<name>A0A5E4R6F2_9NEOP</name>
<evidence type="ECO:0000256" key="2">
    <source>
        <dbReference type="ARBA" id="ARBA00005327"/>
    </source>
</evidence>
<dbReference type="Pfam" id="PF06151">
    <property type="entry name" value="Trehalose_recp"/>
    <property type="match status" value="1"/>
</dbReference>
<evidence type="ECO:0000256" key="4">
    <source>
        <dbReference type="ARBA" id="ARBA00022692"/>
    </source>
</evidence>
<comment type="similarity">
    <text evidence="2">Belongs to the insect chemoreceptor superfamily. Gustatory receptor (GR) family. Gr5a subfamily.</text>
</comment>
<evidence type="ECO:0000256" key="7">
    <source>
        <dbReference type="ARBA" id="ARBA00023170"/>
    </source>
</evidence>
<dbReference type="GO" id="GO:0050916">
    <property type="term" value="P:sensory perception of sweet taste"/>
    <property type="evidence" value="ECO:0007669"/>
    <property type="project" value="UniProtKB-ARBA"/>
</dbReference>
<proteinExistence type="inferred from homology"/>
<comment type="subcellular location">
    <subcellularLocation>
        <location evidence="1">Cell membrane</location>
        <topology evidence="1">Multi-pass membrane protein</topology>
    </subcellularLocation>
</comment>
<keyword evidence="5" id="KW-1133">Transmembrane helix</keyword>
<protein>
    <recommendedName>
        <fullName evidence="10">Gustatory receptor</fullName>
    </recommendedName>
</protein>
<accession>A0A5E4R6F2</accession>
<reference evidence="8 9" key="1">
    <citation type="submission" date="2017-07" db="EMBL/GenBank/DDBJ databases">
        <authorList>
            <person name="Talla V."/>
            <person name="Backstrom N."/>
        </authorList>
    </citation>
    <scope>NUCLEOTIDE SEQUENCE [LARGE SCALE GENOMIC DNA]</scope>
</reference>
<dbReference type="GO" id="GO:0008527">
    <property type="term" value="F:taste receptor activity"/>
    <property type="evidence" value="ECO:0007669"/>
    <property type="project" value="InterPro"/>
</dbReference>
<dbReference type="GO" id="GO:0005886">
    <property type="term" value="C:plasma membrane"/>
    <property type="evidence" value="ECO:0007669"/>
    <property type="project" value="UniProtKB-SubCell"/>
</dbReference>
<evidence type="ECO:0008006" key="10">
    <source>
        <dbReference type="Google" id="ProtNLM"/>
    </source>
</evidence>
<dbReference type="Proteomes" id="UP000324832">
    <property type="component" value="Unassembled WGS sequence"/>
</dbReference>
<dbReference type="PANTHER" id="PTHR21421:SF29">
    <property type="entry name" value="GUSTATORY RECEPTOR 5A FOR TREHALOSE-RELATED"/>
    <property type="match status" value="1"/>
</dbReference>
<evidence type="ECO:0000256" key="1">
    <source>
        <dbReference type="ARBA" id="ARBA00004651"/>
    </source>
</evidence>
<dbReference type="PANTHER" id="PTHR21421">
    <property type="entry name" value="GUSTATORY RECEPTOR"/>
    <property type="match status" value="1"/>
</dbReference>